<dbReference type="PROSITE" id="PS00107">
    <property type="entry name" value="PROTEIN_KINASE_ATP"/>
    <property type="match status" value="1"/>
</dbReference>
<feature type="transmembrane region" description="Helical" evidence="7">
    <location>
        <begin position="149"/>
        <end position="174"/>
    </location>
</feature>
<keyword evidence="6" id="KW-0067">ATP-binding</keyword>
<reference evidence="9" key="1">
    <citation type="submission" date="2007-11" db="EMBL/GenBank/DDBJ databases">
        <title>Regulation of the central carbohydrate metabolism of the hyperthermophilic crenarchaeote Thermoproteus tenax.</title>
        <authorList>
            <person name="Zaparty M."/>
        </authorList>
    </citation>
    <scope>NUCLEOTIDE SEQUENCE</scope>
    <source>
        <strain evidence="9">Kra1</strain>
    </source>
</reference>
<sequence length="498" mass="57273">MLLAVLPLAYQTRKIVRSHELLVYSLFGLIFIQSIFIKNYIEESIYTAIISIILIRILIDRSKNITRILLYGIYIFKLYYDTSLFLEGQYVIYNVIIDILIIILSILSIELYSQIYYKINNINDIVIPSLFALLVQTPYAIALPALQGLFFAVFNISLIYSPLILLSLILNYFINFYIFNISNFNLLFIWIDFLLFLITYFSFHRRLSFRSSAPPIGWLNSWLAGKYYVNDVIGVGGFSYVLRVSTGREVMALKVLRYTDDRGMPLASSWDVIRIFGQEMNRYLQVSSDYVVRAYEVSIPSSEYKSMGEYMKNPPYMVLEYMAGGSLREYLTERGPLSLNEFINIFIQISKGLYDIHKNNLVHLDIKPENIMFKDIERKHVKIGDLGIAKLAVGKMVSASYLSPAYAAPEVLKSQLGSKESDIYSLGCVMYESLTGINPQSFVLNNYEVPPPDRYRPDIPAWLSSLIMSMLSPVPEMRPTIEQVLNSLENGVQTIWPR</sequence>
<dbReference type="EC" id="2.7.11.1" evidence="2"/>
<dbReference type="PANTHER" id="PTHR43671">
    <property type="entry name" value="SERINE/THREONINE-PROTEIN KINASE NEK"/>
    <property type="match status" value="1"/>
</dbReference>
<dbReference type="InterPro" id="IPR050660">
    <property type="entry name" value="NEK_Ser/Thr_kinase"/>
</dbReference>
<dbReference type="GO" id="GO:0004674">
    <property type="term" value="F:protein serine/threonine kinase activity"/>
    <property type="evidence" value="ECO:0007669"/>
    <property type="project" value="UniProtKB-KW"/>
</dbReference>
<name>A9JQI7_THETE</name>
<feature type="transmembrane region" description="Helical" evidence="7">
    <location>
        <begin position="186"/>
        <end position="203"/>
    </location>
</feature>
<dbReference type="EMBL" id="AM920408">
    <property type="protein sequence ID" value="CAP46808.1"/>
    <property type="molecule type" value="Genomic_DNA"/>
</dbReference>
<organism evidence="9">
    <name type="scientific">Thermoproteus tenax</name>
    <dbReference type="NCBI Taxonomy" id="2271"/>
    <lineage>
        <taxon>Archaea</taxon>
        <taxon>Thermoproteota</taxon>
        <taxon>Thermoprotei</taxon>
        <taxon>Thermoproteales</taxon>
        <taxon>Thermoproteaceae</taxon>
        <taxon>Thermoproteus</taxon>
    </lineage>
</organism>
<dbReference type="InterPro" id="IPR008271">
    <property type="entry name" value="Ser/Thr_kinase_AS"/>
</dbReference>
<dbReference type="PROSITE" id="PS00108">
    <property type="entry name" value="PROTEIN_KINASE_ST"/>
    <property type="match status" value="1"/>
</dbReference>
<feature type="transmembrane region" description="Helical" evidence="7">
    <location>
        <begin position="125"/>
        <end position="143"/>
    </location>
</feature>
<evidence type="ECO:0000256" key="2">
    <source>
        <dbReference type="ARBA" id="ARBA00012513"/>
    </source>
</evidence>
<feature type="domain" description="Protein kinase" evidence="8">
    <location>
        <begin position="227"/>
        <end position="492"/>
    </location>
</feature>
<dbReference type="PANTHER" id="PTHR43671:SF13">
    <property type="entry name" value="SERINE_THREONINE-PROTEIN KINASE NEK2"/>
    <property type="match status" value="1"/>
</dbReference>
<dbReference type="Gene3D" id="1.10.510.10">
    <property type="entry name" value="Transferase(Phosphotransferase) domain 1"/>
    <property type="match status" value="1"/>
</dbReference>
<proteinExistence type="inferred from homology"/>
<keyword evidence="4" id="KW-0547">Nucleotide-binding</keyword>
<evidence type="ECO:0000256" key="7">
    <source>
        <dbReference type="SAM" id="Phobius"/>
    </source>
</evidence>
<dbReference type="OMA" id="GCVMYES"/>
<feature type="transmembrane region" description="Helical" evidence="7">
    <location>
        <begin position="43"/>
        <end position="59"/>
    </location>
</feature>
<dbReference type="SUPFAM" id="SSF56112">
    <property type="entry name" value="Protein kinase-like (PK-like)"/>
    <property type="match status" value="1"/>
</dbReference>
<keyword evidence="3 9" id="KW-0808">Transferase</keyword>
<keyword evidence="7" id="KW-0812">Transmembrane</keyword>
<dbReference type="PROSITE" id="PS50011">
    <property type="entry name" value="PROTEIN_KINASE_DOM"/>
    <property type="match status" value="1"/>
</dbReference>
<keyword evidence="7" id="KW-1133">Transmembrane helix</keyword>
<dbReference type="AlphaFoldDB" id="A9JQI7"/>
<dbReference type="SMART" id="SM00220">
    <property type="entry name" value="S_TKc"/>
    <property type="match status" value="1"/>
</dbReference>
<comment type="similarity">
    <text evidence="1">Belongs to the protein kinase superfamily. NEK Ser/Thr protein kinase family. NIMA subfamily.</text>
</comment>
<protein>
    <recommendedName>
        <fullName evidence="2">non-specific serine/threonine protein kinase</fullName>
        <ecNumber evidence="2">2.7.11.1</ecNumber>
    </recommendedName>
</protein>
<dbReference type="InterPro" id="IPR017441">
    <property type="entry name" value="Protein_kinase_ATP_BS"/>
</dbReference>
<dbReference type="InterPro" id="IPR000719">
    <property type="entry name" value="Prot_kinase_dom"/>
</dbReference>
<dbReference type="Pfam" id="PF00069">
    <property type="entry name" value="Pkinase"/>
    <property type="match status" value="1"/>
</dbReference>
<feature type="transmembrane region" description="Helical" evidence="7">
    <location>
        <begin position="92"/>
        <end position="113"/>
    </location>
</feature>
<evidence type="ECO:0000256" key="6">
    <source>
        <dbReference type="ARBA" id="ARBA00022840"/>
    </source>
</evidence>
<dbReference type="GO" id="GO:0005524">
    <property type="term" value="F:ATP binding"/>
    <property type="evidence" value="ECO:0007669"/>
    <property type="project" value="UniProtKB-KW"/>
</dbReference>
<evidence type="ECO:0000256" key="4">
    <source>
        <dbReference type="ARBA" id="ARBA00022741"/>
    </source>
</evidence>
<evidence type="ECO:0000259" key="8">
    <source>
        <dbReference type="PROSITE" id="PS50011"/>
    </source>
</evidence>
<evidence type="ECO:0000256" key="1">
    <source>
        <dbReference type="ARBA" id="ARBA00010886"/>
    </source>
</evidence>
<dbReference type="CDD" id="cd14014">
    <property type="entry name" value="STKc_PknB_like"/>
    <property type="match status" value="1"/>
</dbReference>
<evidence type="ECO:0000256" key="3">
    <source>
        <dbReference type="ARBA" id="ARBA00022679"/>
    </source>
</evidence>
<gene>
    <name evidence="9" type="primary">pknA2</name>
</gene>
<dbReference type="InterPro" id="IPR011009">
    <property type="entry name" value="Kinase-like_dom_sf"/>
</dbReference>
<keyword evidence="9" id="KW-0723">Serine/threonine-protein kinase</keyword>
<evidence type="ECO:0000313" key="9">
    <source>
        <dbReference type="EMBL" id="CAP46808.1"/>
    </source>
</evidence>
<accession>A9JQI7</accession>
<keyword evidence="7" id="KW-0472">Membrane</keyword>
<feature type="transmembrane region" description="Helical" evidence="7">
    <location>
        <begin position="68"/>
        <end position="86"/>
    </location>
</feature>
<keyword evidence="5 9" id="KW-0418">Kinase</keyword>
<feature type="transmembrane region" description="Helical" evidence="7">
    <location>
        <begin position="21"/>
        <end position="37"/>
    </location>
</feature>
<evidence type="ECO:0000256" key="5">
    <source>
        <dbReference type="ARBA" id="ARBA00022777"/>
    </source>
</evidence>